<dbReference type="RefSeq" id="WP_101235723.1">
    <property type="nucleotide sequence ID" value="NZ_PISJ01000005.1"/>
</dbReference>
<sequence>MSLWLDATVCLSDKLHPLKSPLKGVKATFKKHGIDFDEKHFEGSLKLDAKGKDILVSICNPDGYVDEIHAAFKDMVKQAWVGSISIESNYYM</sequence>
<comment type="caution">
    <text evidence="1">The sequence shown here is derived from an EMBL/GenBank/DDBJ whole genome shotgun (WGS) entry which is preliminary data.</text>
</comment>
<dbReference type="EMBL" id="PISJ01000005">
    <property type="protein sequence ID" value="PKF35502.1"/>
    <property type="molecule type" value="Genomic_DNA"/>
</dbReference>
<dbReference type="Proteomes" id="UP000233553">
    <property type="component" value="Unassembled WGS sequence"/>
</dbReference>
<name>A0A2N0WI79_9GAMM</name>
<reference evidence="1 2" key="1">
    <citation type="submission" date="2017-12" db="EMBL/GenBank/DDBJ databases">
        <title>Draft Genome sequences of multiple microbial strains isolated from spacecraft associated surfaces.</title>
        <authorList>
            <person name="Seuylemezian A."/>
            <person name="Vaishampayan P."/>
            <person name="Venkateswaran K."/>
        </authorList>
    </citation>
    <scope>NUCLEOTIDE SEQUENCE [LARGE SCALE GENOMIC DNA]</scope>
    <source>
        <strain evidence="1 2">2P01AA</strain>
    </source>
</reference>
<gene>
    <name evidence="1" type="ORF">CW311_04225</name>
</gene>
<organism evidence="1 2">
    <name type="scientific">Acinetobacter proteolyticus</name>
    <dbReference type="NCBI Taxonomy" id="1776741"/>
    <lineage>
        <taxon>Bacteria</taxon>
        <taxon>Pseudomonadati</taxon>
        <taxon>Pseudomonadota</taxon>
        <taxon>Gammaproteobacteria</taxon>
        <taxon>Moraxellales</taxon>
        <taxon>Moraxellaceae</taxon>
        <taxon>Acinetobacter</taxon>
    </lineage>
</organism>
<evidence type="ECO:0000313" key="1">
    <source>
        <dbReference type="EMBL" id="PKF35502.1"/>
    </source>
</evidence>
<accession>A0A2N0WI79</accession>
<proteinExistence type="predicted"/>
<evidence type="ECO:0000313" key="2">
    <source>
        <dbReference type="Proteomes" id="UP000233553"/>
    </source>
</evidence>
<dbReference type="AlphaFoldDB" id="A0A2N0WI79"/>
<protein>
    <submittedName>
        <fullName evidence="1">Uncharacterized protein</fullName>
    </submittedName>
</protein>